<evidence type="ECO:0000313" key="1">
    <source>
        <dbReference type="EMBL" id="KAI4384420.1"/>
    </source>
</evidence>
<organism evidence="1 2">
    <name type="scientific">Melastoma candidum</name>
    <dbReference type="NCBI Taxonomy" id="119954"/>
    <lineage>
        <taxon>Eukaryota</taxon>
        <taxon>Viridiplantae</taxon>
        <taxon>Streptophyta</taxon>
        <taxon>Embryophyta</taxon>
        <taxon>Tracheophyta</taxon>
        <taxon>Spermatophyta</taxon>
        <taxon>Magnoliopsida</taxon>
        <taxon>eudicotyledons</taxon>
        <taxon>Gunneridae</taxon>
        <taxon>Pentapetalae</taxon>
        <taxon>rosids</taxon>
        <taxon>malvids</taxon>
        <taxon>Myrtales</taxon>
        <taxon>Melastomataceae</taxon>
        <taxon>Melastomatoideae</taxon>
        <taxon>Melastomateae</taxon>
        <taxon>Melastoma</taxon>
    </lineage>
</organism>
<name>A0ACB9RZ80_9MYRT</name>
<reference evidence="2" key="1">
    <citation type="journal article" date="2023" name="Front. Plant Sci.">
        <title>Chromosomal-level genome assembly of Melastoma candidum provides insights into trichome evolution.</title>
        <authorList>
            <person name="Zhong Y."/>
            <person name="Wu W."/>
            <person name="Sun C."/>
            <person name="Zou P."/>
            <person name="Liu Y."/>
            <person name="Dai S."/>
            <person name="Zhou R."/>
        </authorList>
    </citation>
    <scope>NUCLEOTIDE SEQUENCE [LARGE SCALE GENOMIC DNA]</scope>
</reference>
<dbReference type="Proteomes" id="UP001057402">
    <property type="component" value="Chromosome 2"/>
</dbReference>
<keyword evidence="2" id="KW-1185">Reference proteome</keyword>
<proteinExistence type="predicted"/>
<protein>
    <submittedName>
        <fullName evidence="1">Uncharacterized protein</fullName>
    </submittedName>
</protein>
<evidence type="ECO:0000313" key="2">
    <source>
        <dbReference type="Proteomes" id="UP001057402"/>
    </source>
</evidence>
<comment type="caution">
    <text evidence="1">The sequence shown here is derived from an EMBL/GenBank/DDBJ whole genome shotgun (WGS) entry which is preliminary data.</text>
</comment>
<accession>A0ACB9RZ80</accession>
<dbReference type="EMBL" id="CM042881">
    <property type="protein sequence ID" value="KAI4384420.1"/>
    <property type="molecule type" value="Genomic_DNA"/>
</dbReference>
<sequence>MGKLGKKARKFAKKSLQSVLRKKRKINAAVFKKKVSKRGARNATDDHDDDNKDTILERKPFSDGVEDISLDTLLGEDGRDLSGDDTDSDGYLSEQDLENIENASNGNGIFLEDGGKDAAVSSPDKEPDIELAKKQKRLKKLKEKDPAFCKFLEERGAFRGSNKDYFSEDDESEIDGPGDENSNTRESKIITASVIKYRCQEVVEHRSVSAFTCLLNSYHAACRYGSKSAESSSSTFFHEIQNSETFSTILIFMLREADNIFRSLFGISSSSWKKESIMDIKSTTKWKSLQPLVKSYLRSTIFLLHRVTDSELLGFSLMRLRDSVMLFVDFPALLHRLIKVLVHLWATGEEKLSSCAFFIVHDVASHFGVDWIDRCLIRTYQAYIGQWKFIMPSNDQHIRLRDNIIELCSQDIPRSSSKAVASVQHLGRILRSALQTKNQEAVKKICSWQYVKCLDLWVEYVSAKNHDFDLQPLCFTVIQIINGIACLFSGPRYLPLKIMCIQWLNILSRSSGVFIPVTPYTLDMLEYAVGKERGKSIKDIDVSSFLNLPKHLLKSQNFEEHCVTSAVKLLASHFDQWSHFISFPELATMPVIRLKKFIEVTKNEGFRRVVKRFVDQVEQNIEFVQKKRDEVAFSPNDQQSVESFLQLEKHDRNTSFKQYYSSLMQKDISKNTAACRRVCSTEPKKQVKKTRGAENGTVVTVPNNQPPPSPSPSPSSPVLLLPRYSPPSKREKVEGTMAYAVVKPSKPGLEESQEVVHRIRITLSSKNVKNLEKVCADLVRGAKDKMLRVKGPVRMPTKVLHITTRKSPCGEGTNTWDRFELRVHKRVIDLFSSPDVVKQITSITIEPGVEVEVTIADS</sequence>
<gene>
    <name evidence="1" type="ORF">MLD38_002581</name>
</gene>